<dbReference type="AlphaFoldDB" id="A0A4S5CCR0"/>
<gene>
    <name evidence="2" type="ORF">E8Q35_17370</name>
</gene>
<sequence length="632" mass="71893">MAYIMIRQITITNFRSIRKETISTEEITTLVGKNDAGKSNLLRALNLFFNGKTDADADYNFQSDFNINAIVQQRKAKEIKVELVLKLPRSYRKPEQPDTVYWSKTWRADGFHAEVQQHCEIKSGVVVNKKNFPKRSKIPSLLKSINYIYIPAIKDANFFRDLQGKLYDVLAISSEQGLHASANSFEQEINEHISELMGEIDTVFASSNNEIKLPQNLRNIFGALEFKADNIPLSRRGDGIKIRHIPMMLSFIALKQQSIGAKITIRPQIWGFEEPENNVEFSTCFELNNQLVEAAKKHTQIFITTHSPAIYSLSFNSSLPSGLKSISYYVDKKGHDTKLQSCSEYDLHGNTGFLNLVTPLIEEHRKIWQEREDEYKSTLGTLSSQLAVSSKPRLFLEGVSDRVVINRVLQYLNRADEVFIDVPDNAYNSANAASDRAKAFYLLQKHEKAKILGLLLLDDDAAGKDAKTQLTEFFKGQQSPVSAATYPPHEAPKQLKAKGYVWRVELEHLYPECIWSYALEQSWLEEILDEEQKFTDGKRKELFNSGISPITYKADLSGYQRFIVDYAFTHQGKRHVSQYIKNMSDDELLSKGIVAAFEPVIEIIVKKLKLSPISLERTTAENSESPLILTKA</sequence>
<name>A0A4S5CCR0_AERVE</name>
<evidence type="ECO:0000313" key="2">
    <source>
        <dbReference type="EMBL" id="THJ42091.1"/>
    </source>
</evidence>
<dbReference type="InterPro" id="IPR041685">
    <property type="entry name" value="AAA_GajA/Old/RecF-like"/>
</dbReference>
<feature type="domain" description="Endonuclease GajA/Old nuclease/RecF-like AAA" evidence="1">
    <location>
        <begin position="175"/>
        <end position="310"/>
    </location>
</feature>
<dbReference type="PANTHER" id="PTHR43581:SF4">
    <property type="entry name" value="ATP_GTP PHOSPHATASE"/>
    <property type="match status" value="1"/>
</dbReference>
<feature type="domain" description="Endonuclease GajA/Old nuclease/RecF-like AAA" evidence="1">
    <location>
        <begin position="5"/>
        <end position="83"/>
    </location>
</feature>
<accession>A0A4S5CCR0</accession>
<dbReference type="InterPro" id="IPR051396">
    <property type="entry name" value="Bact_Antivir_Def_Nuclease"/>
</dbReference>
<reference evidence="2 3" key="1">
    <citation type="submission" date="2019-04" db="EMBL/GenBank/DDBJ databases">
        <title>Comparative genomics of Aeromonas veronii strains pathogenic to fish.</title>
        <authorList>
            <person name="Cascarano M.C."/>
            <person name="Smyrli M."/>
            <person name="Katharios P."/>
        </authorList>
    </citation>
    <scope>NUCLEOTIDE SEQUENCE [LARGE SCALE GENOMIC DNA]</scope>
    <source>
        <strain evidence="2 3">XU1</strain>
    </source>
</reference>
<keyword evidence="2" id="KW-0067">ATP-binding</keyword>
<dbReference type="Pfam" id="PF13175">
    <property type="entry name" value="AAA_15"/>
    <property type="match status" value="2"/>
</dbReference>
<protein>
    <submittedName>
        <fullName evidence="2">ATP-binding protein</fullName>
    </submittedName>
</protein>
<evidence type="ECO:0000313" key="3">
    <source>
        <dbReference type="Proteomes" id="UP000309618"/>
    </source>
</evidence>
<dbReference type="GO" id="GO:0005524">
    <property type="term" value="F:ATP binding"/>
    <property type="evidence" value="ECO:0007669"/>
    <property type="project" value="UniProtKB-KW"/>
</dbReference>
<proteinExistence type="predicted"/>
<dbReference type="PANTHER" id="PTHR43581">
    <property type="entry name" value="ATP/GTP PHOSPHATASE"/>
    <property type="match status" value="1"/>
</dbReference>
<dbReference type="EMBL" id="SSUX01000014">
    <property type="protein sequence ID" value="THJ42091.1"/>
    <property type="molecule type" value="Genomic_DNA"/>
</dbReference>
<keyword evidence="2" id="KW-0547">Nucleotide-binding</keyword>
<organism evidence="2 3">
    <name type="scientific">Aeromonas veronii</name>
    <dbReference type="NCBI Taxonomy" id="654"/>
    <lineage>
        <taxon>Bacteria</taxon>
        <taxon>Pseudomonadati</taxon>
        <taxon>Pseudomonadota</taxon>
        <taxon>Gammaproteobacteria</taxon>
        <taxon>Aeromonadales</taxon>
        <taxon>Aeromonadaceae</taxon>
        <taxon>Aeromonas</taxon>
    </lineage>
</organism>
<dbReference type="SUPFAM" id="SSF52540">
    <property type="entry name" value="P-loop containing nucleoside triphosphate hydrolases"/>
    <property type="match status" value="1"/>
</dbReference>
<dbReference type="InterPro" id="IPR027417">
    <property type="entry name" value="P-loop_NTPase"/>
</dbReference>
<evidence type="ECO:0000259" key="1">
    <source>
        <dbReference type="Pfam" id="PF13175"/>
    </source>
</evidence>
<comment type="caution">
    <text evidence="2">The sequence shown here is derived from an EMBL/GenBank/DDBJ whole genome shotgun (WGS) entry which is preliminary data.</text>
</comment>
<dbReference type="Gene3D" id="3.40.50.300">
    <property type="entry name" value="P-loop containing nucleotide triphosphate hydrolases"/>
    <property type="match status" value="1"/>
</dbReference>
<dbReference type="Proteomes" id="UP000309618">
    <property type="component" value="Unassembled WGS sequence"/>
</dbReference>